<sequence length="245" mass="27655">MASSHEEGGAEQKVVGEKVPLTTATVEKGAKLLQSLTPVKQFQQHVCTWAMYSHDMNRKIETHHYAARLNEDLLQCAVFDSDQDDARLIGVEYIISDRLFLALPEEEQKLWHSHLYEIEQGLWVNPGVPEVMQKMELKKLAKTYGKFWCTWQVDRGDKIPMGPPALMMSPQEVPPGQIPEEMVHNRDAKYNITSMQLAQNRADIAGSEVMHTMADYWKKTGKGFVVGYKEVDIALGAGSPLKNLS</sequence>
<dbReference type="PANTHER" id="PTHR31360:SF1">
    <property type="entry name" value="OIL BODY-ASSOCIATED PROTEIN 2A"/>
    <property type="match status" value="1"/>
</dbReference>
<dbReference type="EMBL" id="JABFUD020000019">
    <property type="protein sequence ID" value="KAI5064691.1"/>
    <property type="molecule type" value="Genomic_DNA"/>
</dbReference>
<dbReference type="OrthoDB" id="1901244at2759"/>
<comment type="caution">
    <text evidence="2">The sequence shown here is derived from an EMBL/GenBank/DDBJ whole genome shotgun (WGS) entry which is preliminary data.</text>
</comment>
<evidence type="ECO:0000313" key="3">
    <source>
        <dbReference type="Proteomes" id="UP000886520"/>
    </source>
</evidence>
<proteinExistence type="inferred from homology"/>
<organism evidence="2 3">
    <name type="scientific">Adiantum capillus-veneris</name>
    <name type="common">Maidenhair fern</name>
    <dbReference type="NCBI Taxonomy" id="13818"/>
    <lineage>
        <taxon>Eukaryota</taxon>
        <taxon>Viridiplantae</taxon>
        <taxon>Streptophyta</taxon>
        <taxon>Embryophyta</taxon>
        <taxon>Tracheophyta</taxon>
        <taxon>Polypodiopsida</taxon>
        <taxon>Polypodiidae</taxon>
        <taxon>Polypodiales</taxon>
        <taxon>Pteridineae</taxon>
        <taxon>Pteridaceae</taxon>
        <taxon>Vittarioideae</taxon>
        <taxon>Adiantum</taxon>
    </lineage>
</organism>
<name>A0A9D4Z9K4_ADICA</name>
<dbReference type="PANTHER" id="PTHR31360">
    <property type="match status" value="1"/>
</dbReference>
<accession>A0A9D4Z9K4</accession>
<dbReference type="AlphaFoldDB" id="A0A9D4Z9K4"/>
<dbReference type="Proteomes" id="UP000886520">
    <property type="component" value="Chromosome 19"/>
</dbReference>
<dbReference type="Pfam" id="PF06884">
    <property type="entry name" value="DUF1264"/>
    <property type="match status" value="1"/>
</dbReference>
<gene>
    <name evidence="2" type="ORF">GOP47_0019386</name>
</gene>
<reference evidence="2" key="1">
    <citation type="submission" date="2021-01" db="EMBL/GenBank/DDBJ databases">
        <title>Adiantum capillus-veneris genome.</title>
        <authorList>
            <person name="Fang Y."/>
            <person name="Liao Q."/>
        </authorList>
    </citation>
    <scope>NUCLEOTIDE SEQUENCE</scope>
    <source>
        <strain evidence="2">H3</strain>
        <tissue evidence="2">Leaf</tissue>
    </source>
</reference>
<protein>
    <submittedName>
        <fullName evidence="2">Uncharacterized protein</fullName>
    </submittedName>
</protein>
<evidence type="ECO:0000256" key="1">
    <source>
        <dbReference type="ARBA" id="ARBA00009740"/>
    </source>
</evidence>
<comment type="similarity">
    <text evidence="1">Belongs to the OBAP family.</text>
</comment>
<dbReference type="InterPro" id="IPR010686">
    <property type="entry name" value="OBAP-like"/>
</dbReference>
<evidence type="ECO:0000313" key="2">
    <source>
        <dbReference type="EMBL" id="KAI5064691.1"/>
    </source>
</evidence>
<keyword evidence="3" id="KW-1185">Reference proteome</keyword>